<keyword evidence="2" id="KW-1185">Reference proteome</keyword>
<reference evidence="1" key="1">
    <citation type="submission" date="2022-03" db="EMBL/GenBank/DDBJ databases">
        <title>Draft genome sequence of Aduncisulcus paluster, a free-living microaerophilic Fornicata.</title>
        <authorList>
            <person name="Yuyama I."/>
            <person name="Kume K."/>
            <person name="Tamura T."/>
            <person name="Inagaki Y."/>
            <person name="Hashimoto T."/>
        </authorList>
    </citation>
    <scope>NUCLEOTIDE SEQUENCE</scope>
    <source>
        <strain evidence="1">NY0171</strain>
    </source>
</reference>
<feature type="non-terminal residue" evidence="1">
    <location>
        <position position="147"/>
    </location>
</feature>
<name>A0ABQ5KB44_9EUKA</name>
<organism evidence="1 2">
    <name type="scientific">Aduncisulcus paluster</name>
    <dbReference type="NCBI Taxonomy" id="2918883"/>
    <lineage>
        <taxon>Eukaryota</taxon>
        <taxon>Metamonada</taxon>
        <taxon>Carpediemonas-like organisms</taxon>
        <taxon>Aduncisulcus</taxon>
    </lineage>
</organism>
<evidence type="ECO:0000313" key="2">
    <source>
        <dbReference type="Proteomes" id="UP001057375"/>
    </source>
</evidence>
<dbReference type="SUPFAM" id="SSF64518">
    <property type="entry name" value="Phase 1 flagellin"/>
    <property type="match status" value="1"/>
</dbReference>
<dbReference type="EMBL" id="BQXS01000686">
    <property type="protein sequence ID" value="GKT29142.1"/>
    <property type="molecule type" value="Genomic_DNA"/>
</dbReference>
<sequence>MSPLTLALNKGDQFVIRPNTADLRLDISQSRSIRVNNVGKDIFGGIYTRPGATNPAPSPDNNNSNLFETLGKLIGYVETNDKKASANAAASAEKLADIRKDNNTALLSRLEDADLGELLNELKQSELIYEAVARSSRMINQMSILNY</sequence>
<evidence type="ECO:0000313" key="1">
    <source>
        <dbReference type="EMBL" id="GKT29142.1"/>
    </source>
</evidence>
<comment type="caution">
    <text evidence="1">The sequence shown here is derived from an EMBL/GenBank/DDBJ whole genome shotgun (WGS) entry which is preliminary data.</text>
</comment>
<dbReference type="Gene3D" id="1.20.1330.10">
    <property type="entry name" value="f41 fragment of flagellin, N-terminal domain"/>
    <property type="match status" value="1"/>
</dbReference>
<keyword evidence="1" id="KW-0969">Cilium</keyword>
<gene>
    <name evidence="1" type="ORF">ADUPG1_001061</name>
</gene>
<accession>A0ABQ5KB44</accession>
<dbReference type="Proteomes" id="UP001057375">
    <property type="component" value="Unassembled WGS sequence"/>
</dbReference>
<proteinExistence type="predicted"/>
<keyword evidence="1" id="KW-0966">Cell projection</keyword>
<protein>
    <submittedName>
        <fullName evidence="1">Flagellar hook-associated protein FlgL</fullName>
    </submittedName>
</protein>
<keyword evidence="1" id="KW-0282">Flagellum</keyword>